<reference evidence="2 3" key="1">
    <citation type="submission" date="2015-03" db="EMBL/GenBank/DDBJ databases">
        <title>Genome assembly of Sandaracinus amylolyticus DSM 53668.</title>
        <authorList>
            <person name="Sharma G."/>
            <person name="Subramanian S."/>
        </authorList>
    </citation>
    <scope>NUCLEOTIDE SEQUENCE [LARGE SCALE GENOMIC DNA]</scope>
    <source>
        <strain evidence="2 3">DSM 53668</strain>
    </source>
</reference>
<keyword evidence="2" id="KW-0808">Transferase</keyword>
<name>A0A0F6SHB0_9BACT</name>
<proteinExistence type="predicted"/>
<dbReference type="Gene3D" id="3.40.50.150">
    <property type="entry name" value="Vaccinia Virus protein VP39"/>
    <property type="match status" value="1"/>
</dbReference>
<keyword evidence="3" id="KW-1185">Reference proteome</keyword>
<protein>
    <submittedName>
        <fullName evidence="2">SAM-dependent methyltransferase</fullName>
    </submittedName>
</protein>
<evidence type="ECO:0000313" key="3">
    <source>
        <dbReference type="Proteomes" id="UP000034883"/>
    </source>
</evidence>
<dbReference type="CDD" id="cd02440">
    <property type="entry name" value="AdoMet_MTases"/>
    <property type="match status" value="1"/>
</dbReference>
<organism evidence="2 3">
    <name type="scientific">Sandaracinus amylolyticus</name>
    <dbReference type="NCBI Taxonomy" id="927083"/>
    <lineage>
        <taxon>Bacteria</taxon>
        <taxon>Pseudomonadati</taxon>
        <taxon>Myxococcota</taxon>
        <taxon>Polyangia</taxon>
        <taxon>Polyangiales</taxon>
        <taxon>Sandaracinaceae</taxon>
        <taxon>Sandaracinus</taxon>
    </lineage>
</organism>
<dbReference type="AlphaFoldDB" id="A0A0F6SHB0"/>
<dbReference type="Pfam" id="PF13649">
    <property type="entry name" value="Methyltransf_25"/>
    <property type="match status" value="1"/>
</dbReference>
<gene>
    <name evidence="2" type="ORF">DB32_007278</name>
</gene>
<dbReference type="RefSeq" id="WP_053237117.1">
    <property type="nucleotide sequence ID" value="NZ_CP011125.1"/>
</dbReference>
<dbReference type="SUPFAM" id="SSF53335">
    <property type="entry name" value="S-adenosyl-L-methionine-dependent methyltransferases"/>
    <property type="match status" value="1"/>
</dbReference>
<accession>A0A0F6SHB0</accession>
<dbReference type="STRING" id="927083.DB32_007278"/>
<evidence type="ECO:0000313" key="2">
    <source>
        <dbReference type="EMBL" id="AKF10129.1"/>
    </source>
</evidence>
<dbReference type="GO" id="GO:0032259">
    <property type="term" value="P:methylation"/>
    <property type="evidence" value="ECO:0007669"/>
    <property type="project" value="UniProtKB-KW"/>
</dbReference>
<evidence type="ECO:0000259" key="1">
    <source>
        <dbReference type="Pfam" id="PF13649"/>
    </source>
</evidence>
<dbReference type="InterPro" id="IPR041698">
    <property type="entry name" value="Methyltransf_25"/>
</dbReference>
<keyword evidence="2" id="KW-0489">Methyltransferase</keyword>
<feature type="domain" description="Methyltransferase" evidence="1">
    <location>
        <begin position="61"/>
        <end position="156"/>
    </location>
</feature>
<dbReference type="GO" id="GO:0008168">
    <property type="term" value="F:methyltransferase activity"/>
    <property type="evidence" value="ECO:0007669"/>
    <property type="project" value="UniProtKB-KW"/>
</dbReference>
<dbReference type="KEGG" id="samy:DB32_007278"/>
<dbReference type="InterPro" id="IPR029063">
    <property type="entry name" value="SAM-dependent_MTases_sf"/>
</dbReference>
<dbReference type="Proteomes" id="UP000034883">
    <property type="component" value="Chromosome"/>
</dbReference>
<sequence length="257" mass="28268">MRRLARLPTWNIMLAMNDVEEHYEEHLAAIYAWSVGGAETAIAAADAWLAAIALPAAPALVIDLGAGFGATAIPLARRGHRVIAVDTSQALLDELATLAGSLPIATERAELVAFLRARREPCDVVLCLGDTLAHLGTPDEVDALLAGIAQTLAPSGIALLSYRPRREFARPEDRFVLVRADARRTLTCVLEPIDETYQRVWDVLHEHEGERTTMRVSGYRKLRLDPAWIAERARAHGLVADELASWRGMTVQRLSER</sequence>
<dbReference type="EMBL" id="CP011125">
    <property type="protein sequence ID" value="AKF10129.1"/>
    <property type="molecule type" value="Genomic_DNA"/>
</dbReference>